<evidence type="ECO:0000313" key="3">
    <source>
        <dbReference type="EMBL" id="KAK3233865.1"/>
    </source>
</evidence>
<feature type="compositionally biased region" description="Low complexity" evidence="2">
    <location>
        <begin position="63"/>
        <end position="79"/>
    </location>
</feature>
<dbReference type="AlphaFoldDB" id="A0AAE0BD89"/>
<dbReference type="EMBL" id="LGRX02035612">
    <property type="protein sequence ID" value="KAK3233865.1"/>
    <property type="molecule type" value="Genomic_DNA"/>
</dbReference>
<name>A0AAE0BD89_9CHLO</name>
<keyword evidence="4" id="KW-1185">Reference proteome</keyword>
<evidence type="ECO:0000256" key="1">
    <source>
        <dbReference type="SAM" id="Coils"/>
    </source>
</evidence>
<comment type="caution">
    <text evidence="3">The sequence shown here is derived from an EMBL/GenBank/DDBJ whole genome shotgun (WGS) entry which is preliminary data.</text>
</comment>
<evidence type="ECO:0000313" key="4">
    <source>
        <dbReference type="Proteomes" id="UP001190700"/>
    </source>
</evidence>
<organism evidence="3 4">
    <name type="scientific">Cymbomonas tetramitiformis</name>
    <dbReference type="NCBI Taxonomy" id="36881"/>
    <lineage>
        <taxon>Eukaryota</taxon>
        <taxon>Viridiplantae</taxon>
        <taxon>Chlorophyta</taxon>
        <taxon>Pyramimonadophyceae</taxon>
        <taxon>Pyramimonadales</taxon>
        <taxon>Pyramimonadaceae</taxon>
        <taxon>Cymbomonas</taxon>
    </lineage>
</organism>
<feature type="region of interest" description="Disordered" evidence="2">
    <location>
        <begin position="59"/>
        <end position="81"/>
    </location>
</feature>
<gene>
    <name evidence="3" type="ORF">CYMTET_55866</name>
</gene>
<accession>A0AAE0BD89</accession>
<sequence>MGDERESKTWRDLEGHFWWHVDDLNKKIKSSKGQIRNDVKKFVLDQLEPIKTMFDSHVESAHADPPAAADGPARSGSSDPQVVSMRKFQALEAQLAFLQADVAKQAKELALAHEEWSEFASQPHKPAAPSLVSCRQVVIESSEIERLKTEAILIQGQTMTQEDAQHLTYFRELLKDGIVQLDARSLVLSSPPAKKRKTQPV</sequence>
<reference evidence="3 4" key="1">
    <citation type="journal article" date="2015" name="Genome Biol. Evol.">
        <title>Comparative Genomics of a Bacterivorous Green Alga Reveals Evolutionary Causalities and Consequences of Phago-Mixotrophic Mode of Nutrition.</title>
        <authorList>
            <person name="Burns J.A."/>
            <person name="Paasch A."/>
            <person name="Narechania A."/>
            <person name="Kim E."/>
        </authorList>
    </citation>
    <scope>NUCLEOTIDE SEQUENCE [LARGE SCALE GENOMIC DNA]</scope>
    <source>
        <strain evidence="3 4">PLY_AMNH</strain>
    </source>
</reference>
<keyword evidence="1" id="KW-0175">Coiled coil</keyword>
<evidence type="ECO:0000256" key="2">
    <source>
        <dbReference type="SAM" id="MobiDB-lite"/>
    </source>
</evidence>
<feature type="coiled-coil region" evidence="1">
    <location>
        <begin position="88"/>
        <end position="115"/>
    </location>
</feature>
<proteinExistence type="predicted"/>
<protein>
    <submittedName>
        <fullName evidence="3">Uncharacterized protein</fullName>
    </submittedName>
</protein>
<dbReference type="Proteomes" id="UP001190700">
    <property type="component" value="Unassembled WGS sequence"/>
</dbReference>